<sequence>MRIWTHQTRLKLSWNYLRTTKQMELGPVIPAGLFFFII</sequence>
<protein>
    <submittedName>
        <fullName evidence="1">Uncharacterized protein</fullName>
    </submittedName>
</protein>
<dbReference type="AlphaFoldDB" id="A0A7W5B5G3"/>
<organism evidence="1 2">
    <name type="scientific">Paenibacillus phyllosphaerae</name>
    <dbReference type="NCBI Taxonomy" id="274593"/>
    <lineage>
        <taxon>Bacteria</taxon>
        <taxon>Bacillati</taxon>
        <taxon>Bacillota</taxon>
        <taxon>Bacilli</taxon>
        <taxon>Bacillales</taxon>
        <taxon>Paenibacillaceae</taxon>
        <taxon>Paenibacillus</taxon>
    </lineage>
</organism>
<dbReference type="Proteomes" id="UP000570361">
    <property type="component" value="Unassembled WGS sequence"/>
</dbReference>
<comment type="caution">
    <text evidence="1">The sequence shown here is derived from an EMBL/GenBank/DDBJ whole genome shotgun (WGS) entry which is preliminary data.</text>
</comment>
<reference evidence="1 2" key="1">
    <citation type="submission" date="2020-08" db="EMBL/GenBank/DDBJ databases">
        <title>Genomic Encyclopedia of Type Strains, Phase III (KMG-III): the genomes of soil and plant-associated and newly described type strains.</title>
        <authorList>
            <person name="Whitman W."/>
        </authorList>
    </citation>
    <scope>NUCLEOTIDE SEQUENCE [LARGE SCALE GENOMIC DNA]</scope>
    <source>
        <strain evidence="1 2">CECT 5862</strain>
    </source>
</reference>
<name>A0A7W5B5G3_9BACL</name>
<dbReference type="EMBL" id="JACHXK010000034">
    <property type="protein sequence ID" value="MBB3114534.1"/>
    <property type="molecule type" value="Genomic_DNA"/>
</dbReference>
<keyword evidence="2" id="KW-1185">Reference proteome</keyword>
<gene>
    <name evidence="1" type="ORF">FHS18_006655</name>
</gene>
<evidence type="ECO:0000313" key="1">
    <source>
        <dbReference type="EMBL" id="MBB3114534.1"/>
    </source>
</evidence>
<proteinExistence type="predicted"/>
<accession>A0A7W5B5G3</accession>
<evidence type="ECO:0000313" key="2">
    <source>
        <dbReference type="Proteomes" id="UP000570361"/>
    </source>
</evidence>